<name>A0ABZ2F1Z1_METCP</name>
<dbReference type="EMBL" id="CP104311">
    <property type="protein sequence ID" value="WWF01181.1"/>
    <property type="molecule type" value="Genomic_DNA"/>
</dbReference>
<evidence type="ECO:0000313" key="1">
    <source>
        <dbReference type="EMBL" id="WWF01181.1"/>
    </source>
</evidence>
<keyword evidence="2" id="KW-1185">Reference proteome</keyword>
<dbReference type="Proteomes" id="UP001359308">
    <property type="component" value="Chromosome"/>
</dbReference>
<evidence type="ECO:0000313" key="2">
    <source>
        <dbReference type="Proteomes" id="UP001359308"/>
    </source>
</evidence>
<protein>
    <submittedName>
        <fullName evidence="1">Uncharacterized protein</fullName>
    </submittedName>
</protein>
<accession>A0ABZ2F1Z1</accession>
<sequence>MPQPVGGFDQEAALAEFDRAVECLHRLFLVGTQRAGFALAQISVGDWHRGQGLALGAHVHQLLQVAAGEKRIDDACVVVLIVPEIDQFAIGKEDERRTDLLGVRQGLLLGGVRLNGLFLGLDDGQRTAALIEQYVIRPTGGNRVAIRSVEDGRLRSRLCDVVAAGNTDFGQHGRLVGRIPAGSAQLIIDQDAGVGFLGLGVQVSSPYILRKISYGCRVISIWCAS</sequence>
<organism evidence="1 2">
    <name type="scientific">Methylococcus capsulatus</name>
    <dbReference type="NCBI Taxonomy" id="414"/>
    <lineage>
        <taxon>Bacteria</taxon>
        <taxon>Pseudomonadati</taxon>
        <taxon>Pseudomonadota</taxon>
        <taxon>Gammaproteobacteria</taxon>
        <taxon>Methylococcales</taxon>
        <taxon>Methylococcaceae</taxon>
        <taxon>Methylococcus</taxon>
    </lineage>
</organism>
<gene>
    <name evidence="1" type="ORF">N4J17_11980</name>
</gene>
<reference evidence="1 2" key="1">
    <citation type="submission" date="2022-09" db="EMBL/GenBank/DDBJ databases">
        <authorList>
            <person name="Giprobiosintez L."/>
        </authorList>
    </citation>
    <scope>NUCLEOTIDE SEQUENCE [LARGE SCALE GENOMIC DNA]</scope>
    <source>
        <strain evidence="2">VKPM-B-12549 (GBS-15)</strain>
    </source>
</reference>
<proteinExistence type="predicted"/>